<keyword evidence="3" id="KW-1185">Reference proteome</keyword>
<dbReference type="InterPro" id="IPR000626">
    <property type="entry name" value="Ubiquitin-like_dom"/>
</dbReference>
<name>A0A2J6QDF3_9HELO</name>
<feature type="domain" description="Ubiquitin-like" evidence="1">
    <location>
        <begin position="275"/>
        <end position="351"/>
    </location>
</feature>
<evidence type="ECO:0000313" key="2">
    <source>
        <dbReference type="EMBL" id="PMD24294.1"/>
    </source>
</evidence>
<dbReference type="AlphaFoldDB" id="A0A2J6QDF3"/>
<dbReference type="InterPro" id="IPR029071">
    <property type="entry name" value="Ubiquitin-like_domsf"/>
</dbReference>
<dbReference type="SUPFAM" id="SSF54236">
    <property type="entry name" value="Ubiquitin-like"/>
    <property type="match status" value="1"/>
</dbReference>
<dbReference type="EMBL" id="KZ613473">
    <property type="protein sequence ID" value="PMD24294.1"/>
    <property type="molecule type" value="Genomic_DNA"/>
</dbReference>
<protein>
    <recommendedName>
        <fullName evidence="1">Ubiquitin-like domain-containing protein</fullName>
    </recommendedName>
</protein>
<dbReference type="PROSITE" id="PS50053">
    <property type="entry name" value="UBIQUITIN_2"/>
    <property type="match status" value="1"/>
</dbReference>
<accession>A0A2J6QDF3</accession>
<organism evidence="2 3">
    <name type="scientific">Hyaloscypha hepaticicola</name>
    <dbReference type="NCBI Taxonomy" id="2082293"/>
    <lineage>
        <taxon>Eukaryota</taxon>
        <taxon>Fungi</taxon>
        <taxon>Dikarya</taxon>
        <taxon>Ascomycota</taxon>
        <taxon>Pezizomycotina</taxon>
        <taxon>Leotiomycetes</taxon>
        <taxon>Helotiales</taxon>
        <taxon>Hyaloscyphaceae</taxon>
        <taxon>Hyaloscypha</taxon>
    </lineage>
</organism>
<dbReference type="STRING" id="1745343.A0A2J6QDF3"/>
<evidence type="ECO:0000259" key="1">
    <source>
        <dbReference type="PROSITE" id="PS50053"/>
    </source>
</evidence>
<dbReference type="Proteomes" id="UP000235672">
    <property type="component" value="Unassembled WGS sequence"/>
</dbReference>
<dbReference type="Pfam" id="PF00240">
    <property type="entry name" value="ubiquitin"/>
    <property type="match status" value="1"/>
</dbReference>
<evidence type="ECO:0000313" key="3">
    <source>
        <dbReference type="Proteomes" id="UP000235672"/>
    </source>
</evidence>
<proteinExistence type="predicted"/>
<sequence>MADPFSIIALVGTALKGVLKAKDIIDNIQRAPRSIEALGNELSAIAGLLRELGHLTEGSDELNMNRIVREPLSNCENISKQIEKLVQPYVKTSGGITKWGRFAFGFKESDVVHLQRDMSACKQNLTLAVTSADLVTTRKVVRGMRRVQNHLGIASSSAAPSSTAPSDPKEWDRMKHERIQEWMVDTETIVEVAEPSYTTVGGTQQVEPGMSEGRQGEYSIEAQAPSQLVRPSSMSTLPDHTEICAAGEHKGQLRKATTYPNEKALPVPKGKNWPVQLTIRSPTGQAFSLVVRWRDTISRMKLRIRQETKVPIAEQRLYWEGILLDSNEKTLSDYDNPRNGKVLYMITRTGDQEEDSKKMMLHIIDSMSRRVFTFDFQRENKLWHVEEKIKDVEGLVASKRLKPADSGTSLDNYGGSLFDCGLRDGDTIYLDRC</sequence>
<dbReference type="OrthoDB" id="3552853at2759"/>
<gene>
    <name evidence="2" type="ORF">NA56DRAFT_656719</name>
</gene>
<dbReference type="CDD" id="cd17039">
    <property type="entry name" value="Ubl_ubiquitin_like"/>
    <property type="match status" value="1"/>
</dbReference>
<dbReference type="SMART" id="SM00213">
    <property type="entry name" value="UBQ"/>
    <property type="match status" value="2"/>
</dbReference>
<dbReference type="Gene3D" id="3.10.20.90">
    <property type="entry name" value="Phosphatidylinositol 3-kinase Catalytic Subunit, Chain A, domain 1"/>
    <property type="match status" value="1"/>
</dbReference>
<dbReference type="Pfam" id="PF17111">
    <property type="entry name" value="PigL_N"/>
    <property type="match status" value="1"/>
</dbReference>
<dbReference type="InterPro" id="IPR031348">
    <property type="entry name" value="PigL_N"/>
</dbReference>
<reference evidence="2 3" key="1">
    <citation type="submission" date="2016-05" db="EMBL/GenBank/DDBJ databases">
        <title>A degradative enzymes factory behind the ericoid mycorrhizal symbiosis.</title>
        <authorList>
            <consortium name="DOE Joint Genome Institute"/>
            <person name="Martino E."/>
            <person name="Morin E."/>
            <person name="Grelet G."/>
            <person name="Kuo A."/>
            <person name="Kohler A."/>
            <person name="Daghino S."/>
            <person name="Barry K."/>
            <person name="Choi C."/>
            <person name="Cichocki N."/>
            <person name="Clum A."/>
            <person name="Copeland A."/>
            <person name="Hainaut M."/>
            <person name="Haridas S."/>
            <person name="Labutti K."/>
            <person name="Lindquist E."/>
            <person name="Lipzen A."/>
            <person name="Khouja H.-R."/>
            <person name="Murat C."/>
            <person name="Ohm R."/>
            <person name="Olson A."/>
            <person name="Spatafora J."/>
            <person name="Veneault-Fourrey C."/>
            <person name="Henrissat B."/>
            <person name="Grigoriev I."/>
            <person name="Martin F."/>
            <person name="Perotto S."/>
        </authorList>
    </citation>
    <scope>NUCLEOTIDE SEQUENCE [LARGE SCALE GENOMIC DNA]</scope>
    <source>
        <strain evidence="2 3">UAMH 7357</strain>
    </source>
</reference>